<name>A0A2P2QUD1_RHIMU</name>
<sequence>MISMYFLFHSFQPTNVVLQMKGHSLEKTDSNHSIY</sequence>
<dbReference type="AlphaFoldDB" id="A0A2P2QUD1"/>
<proteinExistence type="predicted"/>
<evidence type="ECO:0000313" key="1">
    <source>
        <dbReference type="EMBL" id="MBX70622.1"/>
    </source>
</evidence>
<accession>A0A2P2QUD1</accession>
<organism evidence="1">
    <name type="scientific">Rhizophora mucronata</name>
    <name type="common">Asiatic mangrove</name>
    <dbReference type="NCBI Taxonomy" id="61149"/>
    <lineage>
        <taxon>Eukaryota</taxon>
        <taxon>Viridiplantae</taxon>
        <taxon>Streptophyta</taxon>
        <taxon>Embryophyta</taxon>
        <taxon>Tracheophyta</taxon>
        <taxon>Spermatophyta</taxon>
        <taxon>Magnoliopsida</taxon>
        <taxon>eudicotyledons</taxon>
        <taxon>Gunneridae</taxon>
        <taxon>Pentapetalae</taxon>
        <taxon>rosids</taxon>
        <taxon>fabids</taxon>
        <taxon>Malpighiales</taxon>
        <taxon>Rhizophoraceae</taxon>
        <taxon>Rhizophora</taxon>
    </lineage>
</organism>
<protein>
    <submittedName>
        <fullName evidence="1">Uncharacterized protein</fullName>
    </submittedName>
</protein>
<dbReference type="EMBL" id="GGEC01090138">
    <property type="protein sequence ID" value="MBX70622.1"/>
    <property type="molecule type" value="Transcribed_RNA"/>
</dbReference>
<reference evidence="1" key="1">
    <citation type="submission" date="2018-02" db="EMBL/GenBank/DDBJ databases">
        <title>Rhizophora mucronata_Transcriptome.</title>
        <authorList>
            <person name="Meera S.P."/>
            <person name="Sreeshan A."/>
            <person name="Augustine A."/>
        </authorList>
    </citation>
    <scope>NUCLEOTIDE SEQUENCE</scope>
    <source>
        <tissue evidence="1">Leaf</tissue>
    </source>
</reference>